<organism evidence="5">
    <name type="scientific">Leptocylindrus danicus</name>
    <dbReference type="NCBI Taxonomy" id="163516"/>
    <lineage>
        <taxon>Eukaryota</taxon>
        <taxon>Sar</taxon>
        <taxon>Stramenopiles</taxon>
        <taxon>Ochrophyta</taxon>
        <taxon>Bacillariophyta</taxon>
        <taxon>Coscinodiscophyceae</taxon>
        <taxon>Chaetocerotophycidae</taxon>
        <taxon>Leptocylindrales</taxon>
        <taxon>Leptocylindraceae</taxon>
        <taxon>Leptocylindrus</taxon>
    </lineage>
</organism>
<keyword evidence="3" id="KW-0472">Membrane</keyword>
<evidence type="ECO:0000256" key="2">
    <source>
        <dbReference type="ARBA" id="ARBA00023078"/>
    </source>
</evidence>
<name>A0A7S2PB60_9STRA</name>
<dbReference type="InterPro" id="IPR008797">
    <property type="entry name" value="PSII_PsbQ"/>
</dbReference>
<dbReference type="SUPFAM" id="SSF101112">
    <property type="entry name" value="Oxygen-evolving enhancer protein 3"/>
    <property type="match status" value="1"/>
</dbReference>
<dbReference type="Pfam" id="PF05757">
    <property type="entry name" value="PsbQ"/>
    <property type="match status" value="1"/>
</dbReference>
<comment type="subcellular location">
    <subcellularLocation>
        <location evidence="1">Membrane</location>
    </subcellularLocation>
</comment>
<evidence type="ECO:0000256" key="1">
    <source>
        <dbReference type="ARBA" id="ARBA00004370"/>
    </source>
</evidence>
<dbReference type="AlphaFoldDB" id="A0A7S2PB60"/>
<dbReference type="InterPro" id="IPR023222">
    <property type="entry name" value="PsbQ-like_dom_sf"/>
</dbReference>
<keyword evidence="2" id="KW-0793">Thylakoid</keyword>
<evidence type="ECO:0000256" key="3">
    <source>
        <dbReference type="ARBA" id="ARBA00023136"/>
    </source>
</evidence>
<sequence>MKYTTLTLLFATMSQTNALATPNKARQPATSNRRDVLSNSLKIIAATATATTAFLPRSAMADVSDGNSLPQGALQFSRALKAKSDWEEIAKSVKTRGAELSKDEWEGVMSYLRKLYTIGDDLKAISKGMDPSKKKEAERLISEFQASVKSADITARNKDVDAFLVLYQKSAANLDDFFGLLQDVPDEI</sequence>
<feature type="signal peptide" evidence="4">
    <location>
        <begin position="1"/>
        <end position="20"/>
    </location>
</feature>
<dbReference type="GO" id="GO:0005509">
    <property type="term" value="F:calcium ion binding"/>
    <property type="evidence" value="ECO:0007669"/>
    <property type="project" value="InterPro"/>
</dbReference>
<gene>
    <name evidence="5" type="ORF">LDAN0321_LOCUS12051</name>
</gene>
<dbReference type="EMBL" id="HBGY01018904">
    <property type="protein sequence ID" value="CAD9586786.1"/>
    <property type="molecule type" value="Transcribed_RNA"/>
</dbReference>
<dbReference type="GO" id="GO:0019898">
    <property type="term" value="C:extrinsic component of membrane"/>
    <property type="evidence" value="ECO:0007669"/>
    <property type="project" value="InterPro"/>
</dbReference>
<reference evidence="5" key="1">
    <citation type="submission" date="2021-01" db="EMBL/GenBank/DDBJ databases">
        <authorList>
            <person name="Corre E."/>
            <person name="Pelletier E."/>
            <person name="Niang G."/>
            <person name="Scheremetjew M."/>
            <person name="Finn R."/>
            <person name="Kale V."/>
            <person name="Holt S."/>
            <person name="Cochrane G."/>
            <person name="Meng A."/>
            <person name="Brown T."/>
            <person name="Cohen L."/>
        </authorList>
    </citation>
    <scope>NUCLEOTIDE SEQUENCE</scope>
    <source>
        <strain evidence="5">B650</strain>
    </source>
</reference>
<accession>A0A7S2PB60</accession>
<dbReference type="Gene3D" id="1.20.120.290">
    <property type="entry name" value="Oxygen-evolving enhancer protein 3 (PsbQ), four-helix up-down bundle"/>
    <property type="match status" value="1"/>
</dbReference>
<protein>
    <submittedName>
        <fullName evidence="5">Uncharacterized protein</fullName>
    </submittedName>
</protein>
<keyword evidence="4" id="KW-0732">Signal</keyword>
<evidence type="ECO:0000313" key="5">
    <source>
        <dbReference type="EMBL" id="CAD9586786.1"/>
    </source>
</evidence>
<dbReference type="GO" id="GO:0015979">
    <property type="term" value="P:photosynthesis"/>
    <property type="evidence" value="ECO:0007669"/>
    <property type="project" value="InterPro"/>
</dbReference>
<evidence type="ECO:0000256" key="4">
    <source>
        <dbReference type="SAM" id="SignalP"/>
    </source>
</evidence>
<proteinExistence type="predicted"/>
<dbReference type="GO" id="GO:0009523">
    <property type="term" value="C:photosystem II"/>
    <property type="evidence" value="ECO:0007669"/>
    <property type="project" value="InterPro"/>
</dbReference>
<feature type="chain" id="PRO_5031411605" evidence="4">
    <location>
        <begin position="21"/>
        <end position="188"/>
    </location>
</feature>